<gene>
    <name evidence="2" type="ORF">PR048_015769</name>
</gene>
<feature type="region of interest" description="Disordered" evidence="1">
    <location>
        <begin position="407"/>
        <end position="428"/>
    </location>
</feature>
<sequence length="538" mass="59382">MLRAEEGWERWTETFPILIQPTLSDRVRVAGTEGDPRLERKGGLSRRRVQHNRECSLLDLGDKGPSFAFSSWGGGGWASAAVSRVDGSQIDGALCCPESRVFDPSEVHRDDEWRRRGTASSHGEQGSISGYFKPGWLNAGKHAGPYRYWVLARVSHVRFRGRGGVAVSLLASHLGEAGSIIGRVTLGFSYVGIVPGDAADERVLSGISRFLRPRIPMSLHSHIFSPSLVHRHPNLSSSLHSTRTATSLRGLCHPWPELAASPRRDKQMVSRDTLKAPQVLLHRFTGRKNTPRGAARPLPTSPPSTRAADWKKKTLSDSPAALLVCLDNHSTRPKLGSRPLLSRLSSRRSHTAQIVTSILNHISGKDLMTFLLWTCSSNYQERELGIWGRTRSHKQCSLLISRLVPVESEPNSTTEQRTTPHKLGFQPPQTSSEAEFISFSEYTPALQVARWKHYCSTRSHAEAGFSQASLVRCFIRAWRKSRGATAGQRTPAPGPPTVICFLVGDISRKTDPRTLAHPGNALLSTLKAPPPLPTHLLR</sequence>
<feature type="region of interest" description="Disordered" evidence="1">
    <location>
        <begin position="286"/>
        <end position="312"/>
    </location>
</feature>
<evidence type="ECO:0000313" key="3">
    <source>
        <dbReference type="Proteomes" id="UP001159363"/>
    </source>
</evidence>
<proteinExistence type="predicted"/>
<evidence type="ECO:0000313" key="2">
    <source>
        <dbReference type="EMBL" id="KAJ8883914.1"/>
    </source>
</evidence>
<accession>A0ABQ9HI58</accession>
<feature type="region of interest" description="Disordered" evidence="1">
    <location>
        <begin position="107"/>
        <end position="126"/>
    </location>
</feature>
<comment type="caution">
    <text evidence="2">The sequence shown here is derived from an EMBL/GenBank/DDBJ whole genome shotgun (WGS) entry which is preliminary data.</text>
</comment>
<keyword evidence="3" id="KW-1185">Reference proteome</keyword>
<protein>
    <submittedName>
        <fullName evidence="2">Uncharacterized protein</fullName>
    </submittedName>
</protein>
<dbReference type="EMBL" id="JARBHB010000005">
    <property type="protein sequence ID" value="KAJ8883914.1"/>
    <property type="molecule type" value="Genomic_DNA"/>
</dbReference>
<name>A0ABQ9HI58_9NEOP</name>
<reference evidence="2 3" key="1">
    <citation type="submission" date="2023-02" db="EMBL/GenBank/DDBJ databases">
        <title>LHISI_Scaffold_Assembly.</title>
        <authorList>
            <person name="Stuart O.P."/>
            <person name="Cleave R."/>
            <person name="Magrath M.J.L."/>
            <person name="Mikheyev A.S."/>
        </authorList>
    </citation>
    <scope>NUCLEOTIDE SEQUENCE [LARGE SCALE GENOMIC DNA]</scope>
    <source>
        <strain evidence="2">Daus_M_001</strain>
        <tissue evidence="2">Leg muscle</tissue>
    </source>
</reference>
<dbReference type="Proteomes" id="UP001159363">
    <property type="component" value="Chromosome 4"/>
</dbReference>
<organism evidence="2 3">
    <name type="scientific">Dryococelus australis</name>
    <dbReference type="NCBI Taxonomy" id="614101"/>
    <lineage>
        <taxon>Eukaryota</taxon>
        <taxon>Metazoa</taxon>
        <taxon>Ecdysozoa</taxon>
        <taxon>Arthropoda</taxon>
        <taxon>Hexapoda</taxon>
        <taxon>Insecta</taxon>
        <taxon>Pterygota</taxon>
        <taxon>Neoptera</taxon>
        <taxon>Polyneoptera</taxon>
        <taxon>Phasmatodea</taxon>
        <taxon>Verophasmatodea</taxon>
        <taxon>Anareolatae</taxon>
        <taxon>Phasmatidae</taxon>
        <taxon>Eurycanthinae</taxon>
        <taxon>Dryococelus</taxon>
    </lineage>
</organism>
<evidence type="ECO:0000256" key="1">
    <source>
        <dbReference type="SAM" id="MobiDB-lite"/>
    </source>
</evidence>